<dbReference type="EMBL" id="CM029054">
    <property type="protein sequence ID" value="KAG2536475.1"/>
    <property type="molecule type" value="Genomic_DNA"/>
</dbReference>
<name>A0A8T0MJI1_PANVG</name>
<dbReference type="InterPro" id="IPR051861">
    <property type="entry name" value="NET_actin-binding_domain"/>
</dbReference>
<accession>A0A8T0MJI1</accession>
<dbReference type="OrthoDB" id="10255522at2759"/>
<dbReference type="EMBL" id="CM029054">
    <property type="protein sequence ID" value="KAG2536472.1"/>
    <property type="molecule type" value="Genomic_DNA"/>
</dbReference>
<dbReference type="EMBL" id="CM029054">
    <property type="protein sequence ID" value="KAG2536478.1"/>
    <property type="molecule type" value="Genomic_DNA"/>
</dbReference>
<evidence type="ECO:0000256" key="2">
    <source>
        <dbReference type="ARBA" id="ARBA00038006"/>
    </source>
</evidence>
<dbReference type="InterPro" id="IPR011684">
    <property type="entry name" value="NAB"/>
</dbReference>
<feature type="coiled-coil region" evidence="3">
    <location>
        <begin position="1455"/>
        <end position="1482"/>
    </location>
</feature>
<evidence type="ECO:0000256" key="4">
    <source>
        <dbReference type="SAM" id="MobiDB-lite"/>
    </source>
</evidence>
<reference evidence="6 7" key="1">
    <citation type="submission" date="2020-05" db="EMBL/GenBank/DDBJ databases">
        <title>WGS assembly of Panicum virgatum.</title>
        <authorList>
            <person name="Lovell J.T."/>
            <person name="Jenkins J."/>
            <person name="Shu S."/>
            <person name="Juenger T.E."/>
            <person name="Schmutz J."/>
        </authorList>
    </citation>
    <scope>NUCLEOTIDE SEQUENCE [LARGE SCALE GENOMIC DNA]</scope>
    <source>
        <strain evidence="6">AP13</strain>
        <strain evidence="7">cv. AP13</strain>
    </source>
</reference>
<feature type="coiled-coil region" evidence="3">
    <location>
        <begin position="473"/>
        <end position="633"/>
    </location>
</feature>
<dbReference type="Pfam" id="PF07765">
    <property type="entry name" value="KIP1"/>
    <property type="match status" value="1"/>
</dbReference>
<dbReference type="PROSITE" id="PS51774">
    <property type="entry name" value="NAB"/>
    <property type="match status" value="1"/>
</dbReference>
<comment type="similarity">
    <text evidence="2">Belongs to the NET family.</text>
</comment>
<feature type="coiled-coil region" evidence="3">
    <location>
        <begin position="796"/>
        <end position="886"/>
    </location>
</feature>
<dbReference type="EMBL" id="CM029054">
    <property type="protein sequence ID" value="KAG2536483.1"/>
    <property type="molecule type" value="Genomic_DNA"/>
</dbReference>
<gene>
    <name evidence="6" type="ORF">PVAP13_9NG174892</name>
</gene>
<evidence type="ECO:0000259" key="5">
    <source>
        <dbReference type="PROSITE" id="PS51774"/>
    </source>
</evidence>
<evidence type="ECO:0000313" key="6">
    <source>
        <dbReference type="EMBL" id="KAG2536483.1"/>
    </source>
</evidence>
<comment type="caution">
    <text evidence="6">The sequence shown here is derived from an EMBL/GenBank/DDBJ whole genome shotgun (WGS) entry which is preliminary data.</text>
</comment>
<evidence type="ECO:0000313" key="7">
    <source>
        <dbReference type="Proteomes" id="UP000823388"/>
    </source>
</evidence>
<feature type="coiled-coil region" evidence="3">
    <location>
        <begin position="148"/>
        <end position="182"/>
    </location>
</feature>
<organism evidence="6 7">
    <name type="scientific">Panicum virgatum</name>
    <name type="common">Blackwell switchgrass</name>
    <dbReference type="NCBI Taxonomy" id="38727"/>
    <lineage>
        <taxon>Eukaryota</taxon>
        <taxon>Viridiplantae</taxon>
        <taxon>Streptophyta</taxon>
        <taxon>Embryophyta</taxon>
        <taxon>Tracheophyta</taxon>
        <taxon>Spermatophyta</taxon>
        <taxon>Magnoliopsida</taxon>
        <taxon>Liliopsida</taxon>
        <taxon>Poales</taxon>
        <taxon>Poaceae</taxon>
        <taxon>PACMAD clade</taxon>
        <taxon>Panicoideae</taxon>
        <taxon>Panicodae</taxon>
        <taxon>Paniceae</taxon>
        <taxon>Panicinae</taxon>
        <taxon>Panicum</taxon>
        <taxon>Panicum sect. Hiantes</taxon>
    </lineage>
</organism>
<feature type="coiled-coil region" evidence="3">
    <location>
        <begin position="211"/>
        <end position="238"/>
    </location>
</feature>
<dbReference type="GO" id="GO:0005886">
    <property type="term" value="C:plasma membrane"/>
    <property type="evidence" value="ECO:0007669"/>
    <property type="project" value="TreeGrafter"/>
</dbReference>
<dbReference type="PANTHER" id="PTHR32258">
    <property type="entry name" value="PROTEIN NETWORKED 4A"/>
    <property type="match status" value="1"/>
</dbReference>
<dbReference type="EMBL" id="CM029054">
    <property type="protein sequence ID" value="KAG2536476.1"/>
    <property type="molecule type" value="Genomic_DNA"/>
</dbReference>
<evidence type="ECO:0000256" key="3">
    <source>
        <dbReference type="SAM" id="Coils"/>
    </source>
</evidence>
<feature type="coiled-coil region" evidence="3">
    <location>
        <begin position="1370"/>
        <end position="1426"/>
    </location>
</feature>
<dbReference type="GO" id="GO:0051015">
    <property type="term" value="F:actin filament binding"/>
    <property type="evidence" value="ECO:0007669"/>
    <property type="project" value="TreeGrafter"/>
</dbReference>
<sequence>MATTSPTNTRRKYSWWWDSHICPKNSKWLQENLSDMDSKIKLMIRIIEEDAESFAKRAEMYYRRRPELMTLLEELYRAYRALAERYDHAAGELRQAHRKIAEAFPDQVLMDLDDDLPAETASIETDMDNLDMSPYFLSFINASDPKKRNKDDQDYERLRKELASLSAENQDLKDRISSMLEHSNKSECEIIHLKESLAQQEAEKEAAVSLCQQSTARLQNLKSEIMHTQEKFNRLKEEMQTGPQALGKGDEHFFLLERSNQDLCLELDNLKLLLKQKHDELNDNQAELEKLQISAEEEHLKRMQAEMTQLSLEKQLLLAQDKLRHLALEKQSEVCKIRDIEESKVVLQKELDKIVEENQKLNDQSHCSSAAIIRLQDEIISMKNVQRRLEEEVCQHLEEKKKLQHELSYLKEDRSDYERKHSSIKEQIQSVNLNVESLHSLAQELRDGNVELKEIVKNHDSIELRHVDNLRQLERMSEMNAQLEESLSAATTELEGLRENKVALEESCMHLKSKITTHQSERAVLIAQIEVVSQTMEELMEKNVFLENSLSQANAELESLRRKLKELKESSQALQNHNSILQSEKKTLARQVDSITVTLLNLERQYKVLERRHSDLQKEKDLVLDEVIKLQEQIRLERKEHDDSTHSSNSRFDALQKKISLLVEEGRNREVQLGEEELKIIKTQIEIFVLQQCLNDMAEVNSEISSQLKEKKETCKVQEGKMYSLSQHNQKLTEGIDSVVRVLHLDRKYESLDQMKLEIIVQLILNEISCLLNNVSDAQDVKQNELVEKSLVVTLLEHFGQEVADLRSERNALKQDQQTKNDGLLQLQGEKEELMKISDEFLEEVEARNHKVDELKAEAKFLVGRLSELQESRRLLQSEMTKLLQANSFLSNELNDSIEKRKMFEHDFSNLVTEAVSKDILSVIFRSLHEERTLQLKSLHNNFGCLQTAGNELYQEIKMMIKRLGDIEIENNHLGKELSRTMSVYGGSIVQTAEEKGHPGWRDASLLNSDRKTQDYYVNMEVEQHKEFSDANFQESSEMLQDEVFKLRNEVEMLRSKENTVFDIRACDEEIIKLLANMQMAITNAALFKEKVLELIITCESFEISAMVQKEVLKEEIIQRNSYVDELKDKLNAVEIENRRLKVDLNGDFMMLGSLQNEVSALEEQTLSLASDCLQSNKLGMEENVSSPQFLKTLRSSGDENAMRMVKDMELQKLHGTIKALQKVVTDTGVLLEQERLDFNANLQEAKKQIEVLKLKEILDDDIIEMNYEQMLKDIQLDLIQTSSGRRTSPFDQEKKSSGQVNDKMVNLHGIVEPSRGHMADDLRPPQSESFGRDNNQMVVKELGIDKQELPRLAPTKPHQEWKNKVVERLSSDAQRLNALQSSIQELKTNAETSEELELESVRYQIREAEGTIMQLIDTNSKLSKKAEEFTSADGLDAENTDLRSRHQRKILERARKMSEKIGRLEVEMQKVQQALLKYEEEQSSRKNSKALQRRSKVQLVEYLYGRRRDSRKQQRSSPCGCMRAKTIDD</sequence>
<proteinExistence type="inferred from homology"/>
<dbReference type="PANTHER" id="PTHR32258:SF8">
    <property type="entry name" value="PROTEIN NETWORKED 1A"/>
    <property type="match status" value="1"/>
</dbReference>
<feature type="coiled-coil region" evidence="3">
    <location>
        <begin position="267"/>
        <end position="420"/>
    </location>
</feature>
<dbReference type="Proteomes" id="UP000823388">
    <property type="component" value="Chromosome 9N"/>
</dbReference>
<feature type="region of interest" description="Disordered" evidence="4">
    <location>
        <begin position="1508"/>
        <end position="1530"/>
    </location>
</feature>
<evidence type="ECO:0000256" key="1">
    <source>
        <dbReference type="ARBA" id="ARBA00023054"/>
    </source>
</evidence>
<keyword evidence="7" id="KW-1185">Reference proteome</keyword>
<protein>
    <recommendedName>
        <fullName evidence="5">NAB domain-containing protein</fullName>
    </recommendedName>
</protein>
<keyword evidence="1 3" id="KW-0175">Coiled coil</keyword>
<feature type="domain" description="NAB" evidence="5">
    <location>
        <begin position="13"/>
        <end position="93"/>
    </location>
</feature>